<feature type="region of interest" description="Disordered" evidence="1">
    <location>
        <begin position="86"/>
        <end position="116"/>
    </location>
</feature>
<sequence>MGESWPLPKEWGQVPEVYTGAPSEAEMASLEWLVKLIEKNLKDFWREHLVSRAEAKKANWGPPSPVQKLRIPPPEILEKKKMKNGNIIGPCLTDSSPPSPRRKRAASMAPSSSSSEPDYLSIGHFVGIGVASRVEVEAAIEAHKTKLSGDVVLAQLASSELTQEPPIEAPGPQKPSVGSPIVVILADRVASAMAKALRQRDFTISDRDKEIAWLETKLAASGAEHRDDTATLEAVLASVEAKNLSLKVKVARLKEENE</sequence>
<dbReference type="Proteomes" id="UP001279734">
    <property type="component" value="Unassembled WGS sequence"/>
</dbReference>
<gene>
    <name evidence="2" type="ORF">Nepgr_024578</name>
</gene>
<comment type="caution">
    <text evidence="2">The sequence shown here is derived from an EMBL/GenBank/DDBJ whole genome shotgun (WGS) entry which is preliminary data.</text>
</comment>
<evidence type="ECO:0000256" key="1">
    <source>
        <dbReference type="SAM" id="MobiDB-lite"/>
    </source>
</evidence>
<name>A0AAD3T4G1_NEPGR</name>
<organism evidence="2 3">
    <name type="scientific">Nepenthes gracilis</name>
    <name type="common">Slender pitcher plant</name>
    <dbReference type="NCBI Taxonomy" id="150966"/>
    <lineage>
        <taxon>Eukaryota</taxon>
        <taxon>Viridiplantae</taxon>
        <taxon>Streptophyta</taxon>
        <taxon>Embryophyta</taxon>
        <taxon>Tracheophyta</taxon>
        <taxon>Spermatophyta</taxon>
        <taxon>Magnoliopsida</taxon>
        <taxon>eudicotyledons</taxon>
        <taxon>Gunneridae</taxon>
        <taxon>Pentapetalae</taxon>
        <taxon>Caryophyllales</taxon>
        <taxon>Nepenthaceae</taxon>
        <taxon>Nepenthes</taxon>
    </lineage>
</organism>
<accession>A0AAD3T4G1</accession>
<evidence type="ECO:0000313" key="2">
    <source>
        <dbReference type="EMBL" id="GMH22735.1"/>
    </source>
</evidence>
<proteinExistence type="predicted"/>
<protein>
    <submittedName>
        <fullName evidence="2">Uncharacterized protein</fullName>
    </submittedName>
</protein>
<dbReference type="EMBL" id="BSYO01000025">
    <property type="protein sequence ID" value="GMH22735.1"/>
    <property type="molecule type" value="Genomic_DNA"/>
</dbReference>
<feature type="compositionally biased region" description="Low complexity" evidence="1">
    <location>
        <begin position="106"/>
        <end position="115"/>
    </location>
</feature>
<evidence type="ECO:0000313" key="3">
    <source>
        <dbReference type="Proteomes" id="UP001279734"/>
    </source>
</evidence>
<dbReference type="AlphaFoldDB" id="A0AAD3T4G1"/>
<reference evidence="2" key="1">
    <citation type="submission" date="2023-05" db="EMBL/GenBank/DDBJ databases">
        <title>Nepenthes gracilis genome sequencing.</title>
        <authorList>
            <person name="Fukushima K."/>
        </authorList>
    </citation>
    <scope>NUCLEOTIDE SEQUENCE</scope>
    <source>
        <strain evidence="2">SING2019-196</strain>
    </source>
</reference>
<keyword evidence="3" id="KW-1185">Reference proteome</keyword>